<dbReference type="OrthoDB" id="9810066at2"/>
<dbReference type="PANTHER" id="PTHR11579:SF18">
    <property type="entry name" value="PROTEIN-L-ISOASPARTATE O-METHYLTRANSFERASE"/>
    <property type="match status" value="1"/>
</dbReference>
<dbReference type="GO" id="GO:0032259">
    <property type="term" value="P:methylation"/>
    <property type="evidence" value="ECO:0007669"/>
    <property type="project" value="UniProtKB-KW"/>
</dbReference>
<evidence type="ECO:0000256" key="2">
    <source>
        <dbReference type="ARBA" id="ARBA00013346"/>
    </source>
</evidence>
<organism evidence="4 5">
    <name type="scientific">Ephemeroptericola cinctiostellae</name>
    <dbReference type="NCBI Taxonomy" id="2268024"/>
    <lineage>
        <taxon>Bacteria</taxon>
        <taxon>Pseudomonadati</taxon>
        <taxon>Pseudomonadota</taxon>
        <taxon>Betaproteobacteria</taxon>
        <taxon>Burkholderiales</taxon>
        <taxon>Burkholderiaceae</taxon>
        <taxon>Ephemeroptericola</taxon>
    </lineage>
</organism>
<comment type="similarity">
    <text evidence="1">Belongs to the methyltransferase superfamily. L-isoaspartyl/D-aspartyl protein methyltransferase family.</text>
</comment>
<protein>
    <recommendedName>
        <fullName evidence="2">Protein-L-isoaspartate O-methyltransferase</fullName>
    </recommendedName>
    <alternativeName>
        <fullName evidence="3">Protein L-isoaspartyl methyltransferase</fullName>
    </alternativeName>
</protein>
<dbReference type="InterPro" id="IPR000682">
    <property type="entry name" value="PCMT"/>
</dbReference>
<dbReference type="Pfam" id="PF01135">
    <property type="entry name" value="PCMT"/>
    <property type="match status" value="1"/>
</dbReference>
<name>A0A345D9I1_9BURK</name>
<accession>A0A345D9I1</accession>
<dbReference type="GO" id="GO:0005737">
    <property type="term" value="C:cytoplasm"/>
    <property type="evidence" value="ECO:0007669"/>
    <property type="project" value="TreeGrafter"/>
</dbReference>
<dbReference type="Gene3D" id="3.40.50.150">
    <property type="entry name" value="Vaccinia Virus protein VP39"/>
    <property type="match status" value="1"/>
</dbReference>
<dbReference type="RefSeq" id="WP_114562260.1">
    <property type="nucleotide sequence ID" value="NZ_CP031124.1"/>
</dbReference>
<dbReference type="PANTHER" id="PTHR11579">
    <property type="entry name" value="PROTEIN-L-ISOASPARTATE O-METHYLTRANSFERASE"/>
    <property type="match status" value="1"/>
</dbReference>
<dbReference type="InterPro" id="IPR029063">
    <property type="entry name" value="SAM-dependent_MTases_sf"/>
</dbReference>
<keyword evidence="5" id="KW-1185">Reference proteome</keyword>
<dbReference type="GO" id="GO:0004719">
    <property type="term" value="F:protein-L-isoaspartate (D-aspartate) O-methyltransferase activity"/>
    <property type="evidence" value="ECO:0007669"/>
    <property type="project" value="InterPro"/>
</dbReference>
<dbReference type="SUPFAM" id="SSF53335">
    <property type="entry name" value="S-adenosyl-L-methionine-dependent methyltransferases"/>
    <property type="match status" value="1"/>
</dbReference>
<proteinExistence type="inferred from homology"/>
<evidence type="ECO:0000256" key="3">
    <source>
        <dbReference type="ARBA" id="ARBA00030757"/>
    </source>
</evidence>
<sequence>MKRDALFNMIEQQIRPWDVSQPEVLRALHDMPRAGFLPLTHRAFAYMDTELPLVIDGIDTHTTLLTPRVLARIVQAVDLKKTETAAQVGLGDGYLTALLAKFAKSVTVFELNETILHFAQHNLNQHAVRNVNYELSNGLKNGADQYDVLVLAGSVAELTQGLKQRIVVGGRLFAIVGCEDAAVMHAVLVKRTSETSWTQDTLFETVAPALTQTHTHSAFAF</sequence>
<dbReference type="KEGG" id="hyf:DTO96_100736"/>
<dbReference type="AlphaFoldDB" id="A0A345D9I1"/>
<dbReference type="Proteomes" id="UP000252182">
    <property type="component" value="Chromosome"/>
</dbReference>
<evidence type="ECO:0000313" key="5">
    <source>
        <dbReference type="Proteomes" id="UP000252182"/>
    </source>
</evidence>
<reference evidence="5" key="1">
    <citation type="submission" date="2018-07" db="EMBL/GenBank/DDBJ databases">
        <authorList>
            <person name="Kim H."/>
        </authorList>
    </citation>
    <scope>NUCLEOTIDE SEQUENCE [LARGE SCALE GENOMIC DNA]</scope>
    <source>
        <strain evidence="5">F02</strain>
    </source>
</reference>
<keyword evidence="4" id="KW-0489">Methyltransferase</keyword>
<evidence type="ECO:0000256" key="1">
    <source>
        <dbReference type="ARBA" id="ARBA00005369"/>
    </source>
</evidence>
<dbReference type="EMBL" id="CP031124">
    <property type="protein sequence ID" value="AXF85019.1"/>
    <property type="molecule type" value="Genomic_DNA"/>
</dbReference>
<evidence type="ECO:0000313" key="4">
    <source>
        <dbReference type="EMBL" id="AXF85019.1"/>
    </source>
</evidence>
<keyword evidence="4" id="KW-0808">Transferase</keyword>
<gene>
    <name evidence="4" type="primary">pcm_1</name>
    <name evidence="4" type="ORF">DTO96_100736</name>
</gene>